<dbReference type="GO" id="GO:0005525">
    <property type="term" value="F:GTP binding"/>
    <property type="evidence" value="ECO:0007669"/>
    <property type="project" value="UniProtKB-KW"/>
</dbReference>
<keyword evidence="3 11" id="KW-0479">Metal-binding</keyword>
<comment type="cofactor">
    <cofactor evidence="11">
        <name>Mn(2+)</name>
        <dbReference type="ChEBI" id="CHEBI:29035"/>
    </cofactor>
    <text evidence="11">Binds 2 manganese ions per subunit.</text>
</comment>
<keyword evidence="13" id="KW-1185">Reference proteome</keyword>
<dbReference type="InterPro" id="IPR001233">
    <property type="entry name" value="RtcB"/>
</dbReference>
<dbReference type="RefSeq" id="WP_266338852.1">
    <property type="nucleotide sequence ID" value="NZ_JAPKNK010000004.1"/>
</dbReference>
<evidence type="ECO:0000313" key="12">
    <source>
        <dbReference type="EMBL" id="MCX5569883.1"/>
    </source>
</evidence>
<reference evidence="12" key="1">
    <citation type="submission" date="2022-11" db="EMBL/GenBank/DDBJ databases">
        <title>Biodiversity and phylogenetic relationships of bacteria.</title>
        <authorList>
            <person name="Machado R.A.R."/>
            <person name="Bhat A."/>
            <person name="Loulou A."/>
            <person name="Kallel S."/>
        </authorList>
    </citation>
    <scope>NUCLEOTIDE SEQUENCE</scope>
    <source>
        <strain evidence="12">K-TC2</strain>
    </source>
</reference>
<evidence type="ECO:0000313" key="13">
    <source>
        <dbReference type="Proteomes" id="UP001144805"/>
    </source>
</evidence>
<evidence type="ECO:0000256" key="6">
    <source>
        <dbReference type="ARBA" id="ARBA00023134"/>
    </source>
</evidence>
<dbReference type="GO" id="GO:0030145">
    <property type="term" value="F:manganese ion binding"/>
    <property type="evidence" value="ECO:0007669"/>
    <property type="project" value="TreeGrafter"/>
</dbReference>
<dbReference type="GO" id="GO:0006396">
    <property type="term" value="P:RNA processing"/>
    <property type="evidence" value="ECO:0007669"/>
    <property type="project" value="InterPro"/>
</dbReference>
<keyword evidence="2" id="KW-0436">Ligase</keyword>
<dbReference type="GO" id="GO:0003909">
    <property type="term" value="F:DNA ligase activity"/>
    <property type="evidence" value="ECO:0007669"/>
    <property type="project" value="TreeGrafter"/>
</dbReference>
<feature type="binding site" evidence="10">
    <location>
        <begin position="343"/>
        <end position="346"/>
    </location>
    <ligand>
        <name>GMP</name>
        <dbReference type="ChEBI" id="CHEBI:58115"/>
    </ligand>
</feature>
<evidence type="ECO:0000256" key="10">
    <source>
        <dbReference type="PIRSR" id="PIRSR601233-2"/>
    </source>
</evidence>
<dbReference type="EMBL" id="JAPKNK010000004">
    <property type="protein sequence ID" value="MCX5569883.1"/>
    <property type="molecule type" value="Genomic_DNA"/>
</dbReference>
<feature type="active site" description="GMP-histidine intermediate" evidence="9">
    <location>
        <position position="367"/>
    </location>
</feature>
<organism evidence="12 13">
    <name type="scientific">Kaistia nematophila</name>
    <dbReference type="NCBI Taxonomy" id="2994654"/>
    <lineage>
        <taxon>Bacteria</taxon>
        <taxon>Pseudomonadati</taxon>
        <taxon>Pseudomonadota</taxon>
        <taxon>Alphaproteobacteria</taxon>
        <taxon>Hyphomicrobiales</taxon>
        <taxon>Kaistiaceae</taxon>
        <taxon>Kaistia</taxon>
    </lineage>
</organism>
<name>A0A9X3IKW0_9HYPH</name>
<feature type="binding site" evidence="11">
    <location>
        <position position="224"/>
    </location>
    <ligand>
        <name>Mn(2+)</name>
        <dbReference type="ChEBI" id="CHEBI:29035"/>
        <label>2</label>
    </ligand>
</feature>
<dbReference type="EC" id="6.5.1.8" evidence="1"/>
<accession>A0A9X3IKW0</accession>
<dbReference type="Gene3D" id="3.90.1860.10">
    <property type="entry name" value="tRNA-splicing ligase RtcB"/>
    <property type="match status" value="1"/>
</dbReference>
<dbReference type="GO" id="GO:0042245">
    <property type="term" value="P:RNA repair"/>
    <property type="evidence" value="ECO:0007669"/>
    <property type="project" value="UniProtKB-KW"/>
</dbReference>
<dbReference type="SUPFAM" id="SSF103365">
    <property type="entry name" value="Hypothetical protein PH1602"/>
    <property type="match status" value="1"/>
</dbReference>
<dbReference type="PANTHER" id="PTHR43749:SF2">
    <property type="entry name" value="RNA-SPLICING LIGASE RTCB"/>
    <property type="match status" value="1"/>
</dbReference>
<keyword evidence="7 11" id="KW-0464">Manganese</keyword>
<evidence type="ECO:0000256" key="3">
    <source>
        <dbReference type="ARBA" id="ARBA00022723"/>
    </source>
</evidence>
<dbReference type="Proteomes" id="UP001144805">
    <property type="component" value="Unassembled WGS sequence"/>
</dbReference>
<evidence type="ECO:0000256" key="4">
    <source>
        <dbReference type="ARBA" id="ARBA00022741"/>
    </source>
</evidence>
<dbReference type="AlphaFoldDB" id="A0A9X3IKW0"/>
<keyword evidence="5" id="KW-0692">RNA repair</keyword>
<dbReference type="InterPro" id="IPR036025">
    <property type="entry name" value="RtcB-like_sf"/>
</dbReference>
<evidence type="ECO:0000256" key="9">
    <source>
        <dbReference type="PIRSR" id="PIRSR601233-1"/>
    </source>
</evidence>
<sequence length="475" mass="50589">MIEVISGQDLIDAGMAQGKWFRPALDAANAILRQGGSMADALAAARRFEPAPALPLKGENDVPIYANIAAETAYELGNVEKVSATMRALVRTPVVRAAAIMPDACPSGPVGTIPVGGVVASDGIHPGMHSADICCSMAISTFPGLDPESVLDAIHAVTHFGAGGRSPMGRFRPSDATLAAFSENRYLYSGLEGAIAHFATQGDGNHFAFVGTLKSSGETALVTHHGSRGPGARLYDRGIKVANRFRERLSPETAPINAWIPADTEEGEAYWSALQAIRLWTRESHYALHDMAAEKLDTRVGDRFWNEHNFVFRKSDGLFYHGKGATPAFDGWADDATALTLVPLNMAEPVLVVRGSNAARGLGFSPHGAGRNVSRSAHIRALAEEHGADSRGLSPNNIAAILARETAGLDVRFFCGNADVSELPSAYKNAAAMRAQIEHYGLAEIVDEVLPYGCIMAGDIGRDAPWRRRKAQKAG</sequence>
<evidence type="ECO:0000256" key="7">
    <source>
        <dbReference type="ARBA" id="ARBA00023211"/>
    </source>
</evidence>
<feature type="binding site" evidence="10">
    <location>
        <begin position="367"/>
        <end position="370"/>
    </location>
    <ligand>
        <name>GMP</name>
        <dbReference type="ChEBI" id="CHEBI:58115"/>
    </ligand>
</feature>
<dbReference type="GO" id="GO:0170057">
    <property type="term" value="F:RNA ligase (GTP) activity"/>
    <property type="evidence" value="ECO:0007669"/>
    <property type="project" value="UniProtKB-EC"/>
</dbReference>
<evidence type="ECO:0000256" key="1">
    <source>
        <dbReference type="ARBA" id="ARBA00012726"/>
    </source>
</evidence>
<gene>
    <name evidence="12" type="ORF">OSH07_11820</name>
</gene>
<evidence type="ECO:0000256" key="8">
    <source>
        <dbReference type="ARBA" id="ARBA00047746"/>
    </source>
</evidence>
<comment type="caution">
    <text evidence="12">The sequence shown here is derived from an EMBL/GenBank/DDBJ whole genome shotgun (WGS) entry which is preliminary data.</text>
</comment>
<comment type="catalytic activity">
    <reaction evidence="8">
        <text>a 3'-end 3'-phospho-ribonucleotide-RNA + a 5'-end dephospho-ribonucleoside-RNA + GTP = a ribonucleotidyl-ribonucleotide-RNA + GMP + diphosphate</text>
        <dbReference type="Rhea" id="RHEA:68076"/>
        <dbReference type="Rhea" id="RHEA-COMP:10463"/>
        <dbReference type="Rhea" id="RHEA-COMP:13936"/>
        <dbReference type="Rhea" id="RHEA-COMP:17355"/>
        <dbReference type="ChEBI" id="CHEBI:33019"/>
        <dbReference type="ChEBI" id="CHEBI:37565"/>
        <dbReference type="ChEBI" id="CHEBI:58115"/>
        <dbReference type="ChEBI" id="CHEBI:83062"/>
        <dbReference type="ChEBI" id="CHEBI:138284"/>
        <dbReference type="ChEBI" id="CHEBI:173118"/>
        <dbReference type="EC" id="6.5.1.8"/>
    </reaction>
</comment>
<keyword evidence="4 10" id="KW-0547">Nucleotide-binding</keyword>
<dbReference type="GO" id="GO:0006281">
    <property type="term" value="P:DNA repair"/>
    <property type="evidence" value="ECO:0007669"/>
    <property type="project" value="TreeGrafter"/>
</dbReference>
<dbReference type="InterPro" id="IPR052915">
    <property type="entry name" value="RtcB-like"/>
</dbReference>
<proteinExistence type="predicted"/>
<evidence type="ECO:0000256" key="11">
    <source>
        <dbReference type="PIRSR" id="PIRSR601233-3"/>
    </source>
</evidence>
<keyword evidence="6 10" id="KW-0342">GTP-binding</keyword>
<dbReference type="PANTHER" id="PTHR43749">
    <property type="entry name" value="RNA-SPLICING LIGASE RTCB"/>
    <property type="match status" value="1"/>
</dbReference>
<evidence type="ECO:0000256" key="2">
    <source>
        <dbReference type="ARBA" id="ARBA00022598"/>
    </source>
</evidence>
<evidence type="ECO:0000256" key="5">
    <source>
        <dbReference type="ARBA" id="ARBA00022800"/>
    </source>
</evidence>
<dbReference type="Pfam" id="PF01139">
    <property type="entry name" value="RtcB"/>
    <property type="match status" value="1"/>
</dbReference>
<protein>
    <recommendedName>
        <fullName evidence="1">3'-phosphate/5'-hydroxy nucleic acid ligase</fullName>
        <ecNumber evidence="1">6.5.1.8</ecNumber>
    </recommendedName>
</protein>